<dbReference type="Proteomes" id="UP000695562">
    <property type="component" value="Unassembled WGS sequence"/>
</dbReference>
<reference evidence="2" key="1">
    <citation type="submission" date="2020-01" db="EMBL/GenBank/DDBJ databases">
        <title>Development of genomics and gene disruption for Polysphondylium violaceum indicates a role for the polyketide synthase stlB in stalk morphogenesis.</title>
        <authorList>
            <person name="Narita B."/>
            <person name="Kawabe Y."/>
            <person name="Kin K."/>
            <person name="Saito T."/>
            <person name="Gibbs R."/>
            <person name="Kuspa A."/>
            <person name="Muzny D."/>
            <person name="Queller D."/>
            <person name="Richards S."/>
            <person name="Strassman J."/>
            <person name="Sucgang R."/>
            <person name="Worley K."/>
            <person name="Schaap P."/>
        </authorList>
    </citation>
    <scope>NUCLEOTIDE SEQUENCE</scope>
    <source>
        <strain evidence="2">QSvi11</strain>
    </source>
</reference>
<accession>A0A8J4UZX7</accession>
<keyword evidence="3" id="KW-1185">Reference proteome</keyword>
<dbReference type="GO" id="GO:0090729">
    <property type="term" value="F:toxin activity"/>
    <property type="evidence" value="ECO:0007669"/>
    <property type="project" value="InterPro"/>
</dbReference>
<dbReference type="Gene3D" id="1.20.190.10">
    <property type="entry name" value="Pesticidal crystal protein, N-terminal domain"/>
    <property type="match status" value="1"/>
</dbReference>
<dbReference type="PANTHER" id="PTHR38082:SF2">
    <property type="entry name" value="PESTICIDAL CRYSTAL PROTEIN N-TERMINAL DOMAIN-CONTAINING PROTEIN"/>
    <property type="match status" value="1"/>
</dbReference>
<evidence type="ECO:0000256" key="1">
    <source>
        <dbReference type="SAM" id="Coils"/>
    </source>
</evidence>
<evidence type="ECO:0000313" key="2">
    <source>
        <dbReference type="EMBL" id="KAF2068447.1"/>
    </source>
</evidence>
<gene>
    <name evidence="2" type="ORF">CYY_010230</name>
</gene>
<organism evidence="2 3">
    <name type="scientific">Polysphondylium violaceum</name>
    <dbReference type="NCBI Taxonomy" id="133409"/>
    <lineage>
        <taxon>Eukaryota</taxon>
        <taxon>Amoebozoa</taxon>
        <taxon>Evosea</taxon>
        <taxon>Eumycetozoa</taxon>
        <taxon>Dictyostelia</taxon>
        <taxon>Dictyosteliales</taxon>
        <taxon>Dictyosteliaceae</taxon>
        <taxon>Polysphondylium</taxon>
    </lineage>
</organism>
<comment type="caution">
    <text evidence="2">The sequence shown here is derived from an EMBL/GenBank/DDBJ whole genome shotgun (WGS) entry which is preliminary data.</text>
</comment>
<name>A0A8J4UZX7_9MYCE</name>
<dbReference type="EMBL" id="AJWJ01000982">
    <property type="protein sequence ID" value="KAF2068447.1"/>
    <property type="molecule type" value="Genomic_DNA"/>
</dbReference>
<dbReference type="SUPFAM" id="SSF56849">
    <property type="entry name" value="delta-Endotoxin (insectocide), N-terminal domain"/>
    <property type="match status" value="1"/>
</dbReference>
<keyword evidence="1" id="KW-0175">Coiled coil</keyword>
<sequence>MTKGLGSKLKSTSDAFLSSTKENVKEKYDGVVDDLKKDPFAIIDIEKIGEIFNDPLGFVGDLITDKEFIGQMIGAAIECIPVVGPILSSVFSIFWPQDPKMKAVTVKELDERLTKFKKEMVKIIADKIDASEKETWKELCKTFFEGYIFKISQMKRSVLILKREIKDRNGVIADVPEATKERIRVTFLSLNESANNISNFCKKQKISNQVIEIYMQTILLQCVSTIQLCSFWYQIDLDKYYILGMQKEEEGDEEVKSIKQEYHDLLVECLKKITPAVYKNIVDSKPKLNKYYKNTAGVMFNTNPWIYPIPLVIAPLNVPRVATQLHLRSSTPTINVPLERKTPFIYRIDGANMLPDQMKEGHNGSRPIPEIDPLTKCYGTFIDLSNSINISLPERKNVTIRIFGIYTKSISNLSLGAKLKIKQECVQESIFCLPPSLKRGNNFDGKVENSLLVAESEGELYLEANGAKSGFTYLKRYRNVNTICLNIGQESTGNFYHRGCIKFLELIISDVSAKDLQDIDNVEILIQEKKDQIKKLHKIKNFTEDHVKEFEVLNAELRKLKARLNRGS</sequence>
<dbReference type="PANTHER" id="PTHR38082">
    <property type="entry name" value="ENDOTOXIN_N DOMAIN-CONTAINING PROTEIN"/>
    <property type="match status" value="1"/>
</dbReference>
<proteinExistence type="predicted"/>
<evidence type="ECO:0000313" key="3">
    <source>
        <dbReference type="Proteomes" id="UP000695562"/>
    </source>
</evidence>
<protein>
    <recommendedName>
        <fullName evidence="4">Pesticidal crystal protein N-terminal domain-containing protein</fullName>
    </recommendedName>
</protein>
<dbReference type="InterPro" id="IPR036716">
    <property type="entry name" value="Pest_crys_N_sf"/>
</dbReference>
<evidence type="ECO:0008006" key="4">
    <source>
        <dbReference type="Google" id="ProtNLM"/>
    </source>
</evidence>
<feature type="coiled-coil region" evidence="1">
    <location>
        <begin position="519"/>
        <end position="563"/>
    </location>
</feature>
<dbReference type="AlphaFoldDB" id="A0A8J4UZX7"/>
<dbReference type="OrthoDB" id="22869at2759"/>